<reference evidence="3 4" key="1">
    <citation type="submission" date="2024-06" db="EMBL/GenBank/DDBJ databases">
        <title>The Natural Products Discovery Center: Release of the First 8490 Sequenced Strains for Exploring Actinobacteria Biosynthetic Diversity.</title>
        <authorList>
            <person name="Kalkreuter E."/>
            <person name="Kautsar S.A."/>
            <person name="Yang D."/>
            <person name="Bader C.D."/>
            <person name="Teijaro C.N."/>
            <person name="Fluegel L."/>
            <person name="Davis C.M."/>
            <person name="Simpson J.R."/>
            <person name="Lauterbach L."/>
            <person name="Steele A.D."/>
            <person name="Gui C."/>
            <person name="Meng S."/>
            <person name="Li G."/>
            <person name="Viehrig K."/>
            <person name="Ye F."/>
            <person name="Su P."/>
            <person name="Kiefer A.F."/>
            <person name="Nichols A."/>
            <person name="Cepeda A.J."/>
            <person name="Yan W."/>
            <person name="Fan B."/>
            <person name="Jiang Y."/>
            <person name="Adhikari A."/>
            <person name="Zheng C.-J."/>
            <person name="Schuster L."/>
            <person name="Cowan T.M."/>
            <person name="Smanski M.J."/>
            <person name="Chevrette M.G."/>
            <person name="De Carvalho L.P.S."/>
            <person name="Shen B."/>
        </authorList>
    </citation>
    <scope>NUCLEOTIDE SEQUENCE [LARGE SCALE GENOMIC DNA]</scope>
    <source>
        <strain evidence="3 4">NPDC033039</strain>
    </source>
</reference>
<feature type="region of interest" description="Disordered" evidence="1">
    <location>
        <begin position="166"/>
        <end position="186"/>
    </location>
</feature>
<evidence type="ECO:0000256" key="1">
    <source>
        <dbReference type="SAM" id="MobiDB-lite"/>
    </source>
</evidence>
<keyword evidence="2" id="KW-0812">Transmembrane</keyword>
<protein>
    <submittedName>
        <fullName evidence="3">Class F sortase</fullName>
    </submittedName>
</protein>
<keyword evidence="4" id="KW-1185">Reference proteome</keyword>
<gene>
    <name evidence="3" type="ORF">AB0E61_27840</name>
</gene>
<feature type="transmembrane region" description="Helical" evidence="2">
    <location>
        <begin position="20"/>
        <end position="39"/>
    </location>
</feature>
<keyword evidence="2" id="KW-0472">Membrane</keyword>
<evidence type="ECO:0000313" key="3">
    <source>
        <dbReference type="EMBL" id="MEU3713898.1"/>
    </source>
</evidence>
<proteinExistence type="predicted"/>
<evidence type="ECO:0000313" key="4">
    <source>
        <dbReference type="Proteomes" id="UP001550853"/>
    </source>
</evidence>
<accession>A0ABV2Z7C4</accession>
<comment type="caution">
    <text evidence="3">The sequence shown here is derived from an EMBL/GenBank/DDBJ whole genome shotgun (WGS) entry which is preliminary data.</text>
</comment>
<feature type="compositionally biased region" description="Low complexity" evidence="1">
    <location>
        <begin position="41"/>
        <end position="66"/>
    </location>
</feature>
<dbReference type="RefSeq" id="WP_157848009.1">
    <property type="nucleotide sequence ID" value="NZ_JBEZVI010000031.1"/>
</dbReference>
<keyword evidence="2" id="KW-1133">Transmembrane helix</keyword>
<dbReference type="EMBL" id="JBEZVI010000031">
    <property type="protein sequence ID" value="MEU3713898.1"/>
    <property type="molecule type" value="Genomic_DNA"/>
</dbReference>
<evidence type="ECO:0000256" key="2">
    <source>
        <dbReference type="SAM" id="Phobius"/>
    </source>
</evidence>
<feature type="region of interest" description="Disordered" evidence="1">
    <location>
        <begin position="41"/>
        <end position="114"/>
    </location>
</feature>
<dbReference type="Proteomes" id="UP001550853">
    <property type="component" value="Unassembled WGS sequence"/>
</dbReference>
<sequence length="206" mass="19980">MPGAPGTVPGRRRRGTGNGAVVLALAAVGAGGWLIAVGARATAPQRPPAALGSGGPAARTAARDAAPPAPRSSPPVRLRIPAAGSDAPPSGTGPAPDTHGALRTPSVGLPAAAGRYRDGVPPGCPGAAATGPAAFRGPAALPPVSTVAVRRADGRTTLLTVDAAGSPERDTVLGDLPHDAARPELPLLTCGDTERGVVSDRLTGAG</sequence>
<feature type="compositionally biased region" description="Basic and acidic residues" evidence="1">
    <location>
        <begin position="167"/>
        <end position="182"/>
    </location>
</feature>
<organism evidence="3 4">
    <name type="scientific">Streptomyces catenulae</name>
    <dbReference type="NCBI Taxonomy" id="66875"/>
    <lineage>
        <taxon>Bacteria</taxon>
        <taxon>Bacillati</taxon>
        <taxon>Actinomycetota</taxon>
        <taxon>Actinomycetes</taxon>
        <taxon>Kitasatosporales</taxon>
        <taxon>Streptomycetaceae</taxon>
        <taxon>Streptomyces</taxon>
    </lineage>
</organism>
<name>A0ABV2Z7C4_9ACTN</name>